<name>A0AAD9EAA6_9PEZI</name>
<keyword evidence="2" id="KW-1185">Reference proteome</keyword>
<dbReference type="EMBL" id="JAQOWY010000344">
    <property type="protein sequence ID" value="KAK1843719.1"/>
    <property type="molecule type" value="Genomic_DNA"/>
</dbReference>
<proteinExistence type="predicted"/>
<gene>
    <name evidence="1" type="ORF">CCHR01_13676</name>
</gene>
<reference evidence="1" key="1">
    <citation type="submission" date="2023-01" db="EMBL/GenBank/DDBJ databases">
        <title>Colletotrichum chrysophilum M932 genome sequence.</title>
        <authorList>
            <person name="Baroncelli R."/>
        </authorList>
    </citation>
    <scope>NUCLEOTIDE SEQUENCE</scope>
    <source>
        <strain evidence="1">M932</strain>
    </source>
</reference>
<dbReference type="Proteomes" id="UP001243330">
    <property type="component" value="Unassembled WGS sequence"/>
</dbReference>
<evidence type="ECO:0000313" key="1">
    <source>
        <dbReference type="EMBL" id="KAK1843719.1"/>
    </source>
</evidence>
<accession>A0AAD9EAA6</accession>
<sequence length="283" mass="33118">MSDSDDEVPSYSRDEVVAELSSYYEFLTRIFLPPSVVRYPLEGGWQHINRDWMNTFALGKNDTVLDLMRHIPYIRRDEIDDFEPWHIFERTTAVDCAGDKALNFPGESQRKFLFEGWTIQVPAHVYVLASHPTGRDGHHIFIDTERGTVILADVQVGPKPTNSRRLTPLQSHQPQNSTDAISKYLSLTVDHLTHLQQHANDRRSVEFGPPGKGIMKIYRQEGLFTERYDRERCMDKAERYVNLEYFHFRPMLRRIRRNWCLAIVVPLLQQPITGKRKYEDISE</sequence>
<protein>
    <submittedName>
        <fullName evidence="1">Uncharacterized protein</fullName>
    </submittedName>
</protein>
<evidence type="ECO:0000313" key="2">
    <source>
        <dbReference type="Proteomes" id="UP001243330"/>
    </source>
</evidence>
<dbReference type="AlphaFoldDB" id="A0AAD9EAA6"/>
<organism evidence="1 2">
    <name type="scientific">Colletotrichum chrysophilum</name>
    <dbReference type="NCBI Taxonomy" id="1836956"/>
    <lineage>
        <taxon>Eukaryota</taxon>
        <taxon>Fungi</taxon>
        <taxon>Dikarya</taxon>
        <taxon>Ascomycota</taxon>
        <taxon>Pezizomycotina</taxon>
        <taxon>Sordariomycetes</taxon>
        <taxon>Hypocreomycetidae</taxon>
        <taxon>Glomerellales</taxon>
        <taxon>Glomerellaceae</taxon>
        <taxon>Colletotrichum</taxon>
        <taxon>Colletotrichum gloeosporioides species complex</taxon>
    </lineage>
</organism>
<comment type="caution">
    <text evidence="1">The sequence shown here is derived from an EMBL/GenBank/DDBJ whole genome shotgun (WGS) entry which is preliminary data.</text>
</comment>